<gene>
    <name evidence="5" type="ORF">ACFP7A_08115</name>
</gene>
<evidence type="ECO:0000256" key="1">
    <source>
        <dbReference type="ARBA" id="ARBA00023015"/>
    </source>
</evidence>
<dbReference type="PROSITE" id="PS50987">
    <property type="entry name" value="HTH_ARSR_2"/>
    <property type="match status" value="1"/>
</dbReference>
<dbReference type="RefSeq" id="WP_253053986.1">
    <property type="nucleotide sequence ID" value="NZ_JAMXWN010000006.1"/>
</dbReference>
<accession>A0ABW1WER2</accession>
<dbReference type="Proteomes" id="UP001596267">
    <property type="component" value="Unassembled WGS sequence"/>
</dbReference>
<dbReference type="CDD" id="cd00090">
    <property type="entry name" value="HTH_ARSR"/>
    <property type="match status" value="1"/>
</dbReference>
<name>A0ABW1WER2_9BACL</name>
<keyword evidence="2" id="KW-0238">DNA-binding</keyword>
<dbReference type="SUPFAM" id="SSF46785">
    <property type="entry name" value="Winged helix' DNA-binding domain"/>
    <property type="match status" value="1"/>
</dbReference>
<dbReference type="PRINTS" id="PR00778">
    <property type="entry name" value="HTHARSR"/>
</dbReference>
<evidence type="ECO:0000313" key="6">
    <source>
        <dbReference type="Proteomes" id="UP001596267"/>
    </source>
</evidence>
<dbReference type="InterPro" id="IPR001845">
    <property type="entry name" value="HTH_ArsR_DNA-bd_dom"/>
</dbReference>
<evidence type="ECO:0000313" key="5">
    <source>
        <dbReference type="EMBL" id="MFC6386565.1"/>
    </source>
</evidence>
<keyword evidence="1" id="KW-0805">Transcription regulation</keyword>
<dbReference type="Gene3D" id="1.10.10.10">
    <property type="entry name" value="Winged helix-like DNA-binding domain superfamily/Winged helix DNA-binding domain"/>
    <property type="match status" value="1"/>
</dbReference>
<dbReference type="InterPro" id="IPR036388">
    <property type="entry name" value="WH-like_DNA-bd_sf"/>
</dbReference>
<sequence length="109" mass="12374">MSFEISDVTTISSTLKLLGDRTRLTILSLLNHQELCVCELVDLLTVSQPAMSQHLKKLRLAGLIRERKQGTWVYYSLNEEIPHYVSVIIDALPDQKIETCRNPQCCASE</sequence>
<comment type="caution">
    <text evidence="5">The sequence shown here is derived from an EMBL/GenBank/DDBJ whole genome shotgun (WGS) entry which is preliminary data.</text>
</comment>
<dbReference type="NCBIfam" id="NF033788">
    <property type="entry name" value="HTH_metalloreg"/>
    <property type="match status" value="1"/>
</dbReference>
<proteinExistence type="predicted"/>
<reference evidence="6" key="1">
    <citation type="journal article" date="2019" name="Int. J. Syst. Evol. Microbiol.">
        <title>The Global Catalogue of Microorganisms (GCM) 10K type strain sequencing project: providing services to taxonomists for standard genome sequencing and annotation.</title>
        <authorList>
            <consortium name="The Broad Institute Genomics Platform"/>
            <consortium name="The Broad Institute Genome Sequencing Center for Infectious Disease"/>
            <person name="Wu L."/>
            <person name="Ma J."/>
        </authorList>
    </citation>
    <scope>NUCLEOTIDE SEQUENCE [LARGE SCALE GENOMIC DNA]</scope>
    <source>
        <strain evidence="6">CCUG 42001</strain>
    </source>
</reference>
<organism evidence="5 6">
    <name type="scientific">Sporolactobacillus kofuensis</name>
    <dbReference type="NCBI Taxonomy" id="269672"/>
    <lineage>
        <taxon>Bacteria</taxon>
        <taxon>Bacillati</taxon>
        <taxon>Bacillota</taxon>
        <taxon>Bacilli</taxon>
        <taxon>Bacillales</taxon>
        <taxon>Sporolactobacillaceae</taxon>
        <taxon>Sporolactobacillus</taxon>
    </lineage>
</organism>
<protein>
    <submittedName>
        <fullName evidence="5">ArsR/SmtB family transcription factor</fullName>
    </submittedName>
</protein>
<dbReference type="InterPro" id="IPR011991">
    <property type="entry name" value="ArsR-like_HTH"/>
</dbReference>
<keyword evidence="6" id="KW-1185">Reference proteome</keyword>
<dbReference type="EMBL" id="JBHSTQ010000006">
    <property type="protein sequence ID" value="MFC6386565.1"/>
    <property type="molecule type" value="Genomic_DNA"/>
</dbReference>
<evidence type="ECO:0000259" key="4">
    <source>
        <dbReference type="PROSITE" id="PS50987"/>
    </source>
</evidence>
<dbReference type="InterPro" id="IPR051081">
    <property type="entry name" value="HTH_MetalResp_TranReg"/>
</dbReference>
<dbReference type="Pfam" id="PF01022">
    <property type="entry name" value="HTH_5"/>
    <property type="match status" value="1"/>
</dbReference>
<evidence type="ECO:0000256" key="3">
    <source>
        <dbReference type="ARBA" id="ARBA00023163"/>
    </source>
</evidence>
<dbReference type="PANTHER" id="PTHR33154:SF18">
    <property type="entry name" value="ARSENICAL RESISTANCE OPERON REPRESSOR"/>
    <property type="match status" value="1"/>
</dbReference>
<evidence type="ECO:0000256" key="2">
    <source>
        <dbReference type="ARBA" id="ARBA00023125"/>
    </source>
</evidence>
<dbReference type="InterPro" id="IPR036390">
    <property type="entry name" value="WH_DNA-bd_sf"/>
</dbReference>
<feature type="domain" description="HTH arsR-type" evidence="4">
    <location>
        <begin position="3"/>
        <end position="99"/>
    </location>
</feature>
<dbReference type="PANTHER" id="PTHR33154">
    <property type="entry name" value="TRANSCRIPTIONAL REGULATOR, ARSR FAMILY"/>
    <property type="match status" value="1"/>
</dbReference>
<dbReference type="SMART" id="SM00418">
    <property type="entry name" value="HTH_ARSR"/>
    <property type="match status" value="1"/>
</dbReference>
<keyword evidence="3" id="KW-0804">Transcription</keyword>